<dbReference type="Proteomes" id="UP000029922">
    <property type="component" value="Unassembled WGS sequence"/>
</dbReference>
<organism evidence="2 3">
    <name type="scientific">Helicobacter muridarum</name>
    <dbReference type="NCBI Taxonomy" id="216"/>
    <lineage>
        <taxon>Bacteria</taxon>
        <taxon>Pseudomonadati</taxon>
        <taxon>Campylobacterota</taxon>
        <taxon>Epsilonproteobacteria</taxon>
        <taxon>Campylobacterales</taxon>
        <taxon>Helicobacteraceae</taxon>
        <taxon>Helicobacter</taxon>
    </lineage>
</organism>
<dbReference type="OrthoDB" id="9976155at2"/>
<dbReference type="Gene3D" id="1.20.120.1430">
    <property type="entry name" value="HP0721 helical bundle"/>
    <property type="match status" value="1"/>
</dbReference>
<evidence type="ECO:0000313" key="3">
    <source>
        <dbReference type="Proteomes" id="UP000029922"/>
    </source>
</evidence>
<dbReference type="AlphaFoldDB" id="A0A4U8TII4"/>
<protein>
    <submittedName>
        <fullName evidence="2">DUF1104 domain-containing protein</fullName>
    </submittedName>
</protein>
<gene>
    <name evidence="2" type="ORF">LS73_005975</name>
</gene>
<sequence length="159" mass="18733">MLKNLSFDMRCYIMVKIQINKKSKYNKLNIEVKSIFRIIIVLFVVICNLGFDAKFKNDNSEESIKEAIKTAVDDAVEFSLKIKKRANEMSEDVRKNFISEIKARYKENTKNISLDKLKKYEQETLKALKNKIDNMSDSAKQEYGITKEWLEKLYKEVID</sequence>
<dbReference type="InterPro" id="IPR009488">
    <property type="entry name" value="DUF1104"/>
</dbReference>
<keyword evidence="1" id="KW-0812">Transmembrane</keyword>
<evidence type="ECO:0000256" key="1">
    <source>
        <dbReference type="SAM" id="Phobius"/>
    </source>
</evidence>
<evidence type="ECO:0000313" key="2">
    <source>
        <dbReference type="EMBL" id="TLE00077.1"/>
    </source>
</evidence>
<accession>A0A4U8TII4</accession>
<dbReference type="InterPro" id="IPR038310">
    <property type="entry name" value="DUF1104_sf"/>
</dbReference>
<dbReference type="EMBL" id="JRPD02000011">
    <property type="protein sequence ID" value="TLE00077.1"/>
    <property type="molecule type" value="Genomic_DNA"/>
</dbReference>
<name>A0A4U8TII4_9HELI</name>
<reference evidence="2 3" key="1">
    <citation type="journal article" date="2014" name="Genome Announc.">
        <title>Draft genome sequences of eight enterohepatic helicobacter species isolated from both laboratory and wild rodents.</title>
        <authorList>
            <person name="Sheh A."/>
            <person name="Shen Z."/>
            <person name="Fox J.G."/>
        </authorList>
    </citation>
    <scope>NUCLEOTIDE SEQUENCE [LARGE SCALE GENOMIC DNA]</scope>
    <source>
        <strain evidence="2 3">ST1</strain>
    </source>
</reference>
<comment type="caution">
    <text evidence="2">The sequence shown here is derived from an EMBL/GenBank/DDBJ whole genome shotgun (WGS) entry which is preliminary data.</text>
</comment>
<dbReference type="Pfam" id="PF06518">
    <property type="entry name" value="DUF1104"/>
    <property type="match status" value="1"/>
</dbReference>
<keyword evidence="1" id="KW-1133">Transmembrane helix</keyword>
<proteinExistence type="predicted"/>
<feature type="transmembrane region" description="Helical" evidence="1">
    <location>
        <begin position="34"/>
        <end position="51"/>
    </location>
</feature>
<keyword evidence="1" id="KW-0472">Membrane</keyword>